<gene>
    <name evidence="2" type="ORF">JTE90_002024</name>
</gene>
<evidence type="ECO:0000256" key="1">
    <source>
        <dbReference type="SAM" id="MobiDB-lite"/>
    </source>
</evidence>
<reference evidence="2 3" key="1">
    <citation type="journal article" date="2022" name="Nat. Ecol. Evol.">
        <title>A masculinizing supergene underlies an exaggerated male reproductive morph in a spider.</title>
        <authorList>
            <person name="Hendrickx F."/>
            <person name="De Corte Z."/>
            <person name="Sonet G."/>
            <person name="Van Belleghem S.M."/>
            <person name="Kostlbacher S."/>
            <person name="Vangestel C."/>
        </authorList>
    </citation>
    <scope>NUCLEOTIDE SEQUENCE [LARGE SCALE GENOMIC DNA]</scope>
    <source>
        <strain evidence="2">W744_W776</strain>
    </source>
</reference>
<evidence type="ECO:0000313" key="2">
    <source>
        <dbReference type="EMBL" id="KAG8185798.1"/>
    </source>
</evidence>
<comment type="caution">
    <text evidence="2">The sequence shown here is derived from an EMBL/GenBank/DDBJ whole genome shotgun (WGS) entry which is preliminary data.</text>
</comment>
<sequence>MHLTVSPMDSISSETKQSTTKTYFRYRRITEPPSSSRLNTSLELDLFSKRAQSKLSAIVKRTTYTIRLTFFTRNNFILTQNTVK</sequence>
<dbReference type="Proteomes" id="UP000827092">
    <property type="component" value="Unassembled WGS sequence"/>
</dbReference>
<feature type="compositionally biased region" description="Polar residues" evidence="1">
    <location>
        <begin position="7"/>
        <end position="22"/>
    </location>
</feature>
<keyword evidence="3" id="KW-1185">Reference proteome</keyword>
<name>A0AAV6UQ96_9ARAC</name>
<organism evidence="2 3">
    <name type="scientific">Oedothorax gibbosus</name>
    <dbReference type="NCBI Taxonomy" id="931172"/>
    <lineage>
        <taxon>Eukaryota</taxon>
        <taxon>Metazoa</taxon>
        <taxon>Ecdysozoa</taxon>
        <taxon>Arthropoda</taxon>
        <taxon>Chelicerata</taxon>
        <taxon>Arachnida</taxon>
        <taxon>Araneae</taxon>
        <taxon>Araneomorphae</taxon>
        <taxon>Entelegynae</taxon>
        <taxon>Araneoidea</taxon>
        <taxon>Linyphiidae</taxon>
        <taxon>Erigoninae</taxon>
        <taxon>Oedothorax</taxon>
    </lineage>
</organism>
<dbReference type="AlphaFoldDB" id="A0AAV6UQ96"/>
<evidence type="ECO:0000313" key="3">
    <source>
        <dbReference type="Proteomes" id="UP000827092"/>
    </source>
</evidence>
<accession>A0AAV6UQ96</accession>
<proteinExistence type="predicted"/>
<feature type="region of interest" description="Disordered" evidence="1">
    <location>
        <begin position="1"/>
        <end position="26"/>
    </location>
</feature>
<dbReference type="EMBL" id="JAFNEN010000324">
    <property type="protein sequence ID" value="KAG8185798.1"/>
    <property type="molecule type" value="Genomic_DNA"/>
</dbReference>
<protein>
    <submittedName>
        <fullName evidence="2">Uncharacterized protein</fullName>
    </submittedName>
</protein>